<evidence type="ECO:0000256" key="1">
    <source>
        <dbReference type="SAM" id="MobiDB-lite"/>
    </source>
</evidence>
<proteinExistence type="predicted"/>
<dbReference type="EMBL" id="QNUK01000338">
    <property type="protein sequence ID" value="KAF5895151.1"/>
    <property type="molecule type" value="Genomic_DNA"/>
</dbReference>
<accession>A0A8J4TDP9</accession>
<keyword evidence="3" id="KW-1185">Reference proteome</keyword>
<comment type="caution">
    <text evidence="2">The sequence shown here is derived from an EMBL/GenBank/DDBJ whole genome shotgun (WGS) entry which is preliminary data.</text>
</comment>
<organism evidence="2 3">
    <name type="scientific">Clarias magur</name>
    <name type="common">Asian catfish</name>
    <name type="synonym">Macropteronotus magur</name>
    <dbReference type="NCBI Taxonomy" id="1594786"/>
    <lineage>
        <taxon>Eukaryota</taxon>
        <taxon>Metazoa</taxon>
        <taxon>Chordata</taxon>
        <taxon>Craniata</taxon>
        <taxon>Vertebrata</taxon>
        <taxon>Euteleostomi</taxon>
        <taxon>Actinopterygii</taxon>
        <taxon>Neopterygii</taxon>
        <taxon>Teleostei</taxon>
        <taxon>Ostariophysi</taxon>
        <taxon>Siluriformes</taxon>
        <taxon>Clariidae</taxon>
        <taxon>Clarias</taxon>
    </lineage>
</organism>
<dbReference type="Proteomes" id="UP000727407">
    <property type="component" value="Unassembled WGS sequence"/>
</dbReference>
<feature type="compositionally biased region" description="Polar residues" evidence="1">
    <location>
        <begin position="36"/>
        <end position="49"/>
    </location>
</feature>
<dbReference type="AlphaFoldDB" id="A0A8J4TDP9"/>
<feature type="compositionally biased region" description="Basic residues" evidence="1">
    <location>
        <begin position="53"/>
        <end position="64"/>
    </location>
</feature>
<evidence type="ECO:0000313" key="2">
    <source>
        <dbReference type="EMBL" id="KAF5895151.1"/>
    </source>
</evidence>
<protein>
    <submittedName>
        <fullName evidence="2">Zinc finger BED domain-containing protein 1-like isoform X1</fullName>
    </submittedName>
</protein>
<sequence>MDNWRDRSGPKNTSRFQKGKRDHPYVNRTLPFKNVYKTQTSIKAESGNPTRPFFRHSWRGRGHEHKPDIKHQPYASLESGRSNRELYHPGSRRRDHDFQHHMPVIKQEPSTCQEVVRL</sequence>
<gene>
    <name evidence="2" type="ORF">DAT39_015131</name>
</gene>
<feature type="compositionally biased region" description="Basic and acidic residues" evidence="1">
    <location>
        <begin position="81"/>
        <end position="100"/>
    </location>
</feature>
<feature type="compositionally biased region" description="Polar residues" evidence="1">
    <location>
        <begin position="108"/>
        <end position="118"/>
    </location>
</feature>
<evidence type="ECO:0000313" key="3">
    <source>
        <dbReference type="Proteomes" id="UP000727407"/>
    </source>
</evidence>
<feature type="region of interest" description="Disordered" evidence="1">
    <location>
        <begin position="1"/>
        <end position="118"/>
    </location>
</feature>
<reference evidence="2" key="1">
    <citation type="submission" date="2020-07" db="EMBL/GenBank/DDBJ databases">
        <title>Clarias magur genome sequencing, assembly and annotation.</title>
        <authorList>
            <person name="Kushwaha B."/>
            <person name="Kumar R."/>
            <person name="Das P."/>
            <person name="Joshi C.G."/>
            <person name="Kumar D."/>
            <person name="Nagpure N.S."/>
            <person name="Pandey M."/>
            <person name="Agarwal S."/>
            <person name="Srivastava S."/>
            <person name="Singh M."/>
            <person name="Sahoo L."/>
            <person name="Jayasankar P."/>
            <person name="Meher P.K."/>
            <person name="Koringa P.G."/>
            <person name="Iquebal M.A."/>
            <person name="Das S.P."/>
            <person name="Bit A."/>
            <person name="Patnaik S."/>
            <person name="Patel N."/>
            <person name="Shah T.M."/>
            <person name="Hinsu A."/>
            <person name="Jena J.K."/>
        </authorList>
    </citation>
    <scope>NUCLEOTIDE SEQUENCE</scope>
    <source>
        <strain evidence="2">CIFAMagur01</strain>
        <tissue evidence="2">Testis</tissue>
    </source>
</reference>
<name>A0A8J4TDP9_CLAMG</name>